<dbReference type="Proteomes" id="UP000826234">
    <property type="component" value="Unassembled WGS sequence"/>
</dbReference>
<evidence type="ECO:0000313" key="3">
    <source>
        <dbReference type="Proteomes" id="UP000826234"/>
    </source>
</evidence>
<dbReference type="InterPro" id="IPR006693">
    <property type="entry name" value="AB_hydrolase_lipase"/>
</dbReference>
<feature type="non-terminal residue" evidence="2">
    <location>
        <position position="1"/>
    </location>
</feature>
<dbReference type="PANTHER" id="PTHR11005">
    <property type="entry name" value="LYSOSOMAL ACID LIPASE-RELATED"/>
    <property type="match status" value="1"/>
</dbReference>
<keyword evidence="3" id="KW-1185">Reference proteome</keyword>
<comment type="caution">
    <text evidence="2">The sequence shown here is derived from an EMBL/GenBank/DDBJ whole genome shotgun (WGS) entry which is preliminary data.</text>
</comment>
<organism evidence="2 3">
    <name type="scientific">Phrynosoma platyrhinos</name>
    <name type="common">Desert horned lizard</name>
    <dbReference type="NCBI Taxonomy" id="52577"/>
    <lineage>
        <taxon>Eukaryota</taxon>
        <taxon>Metazoa</taxon>
        <taxon>Chordata</taxon>
        <taxon>Craniata</taxon>
        <taxon>Vertebrata</taxon>
        <taxon>Euteleostomi</taxon>
        <taxon>Lepidosauria</taxon>
        <taxon>Squamata</taxon>
        <taxon>Bifurcata</taxon>
        <taxon>Unidentata</taxon>
        <taxon>Episquamata</taxon>
        <taxon>Toxicofera</taxon>
        <taxon>Iguania</taxon>
        <taxon>Phrynosomatidae</taxon>
        <taxon>Phrynosomatinae</taxon>
        <taxon>Phrynosoma</taxon>
    </lineage>
</organism>
<evidence type="ECO:0000259" key="1">
    <source>
        <dbReference type="Pfam" id="PF04083"/>
    </source>
</evidence>
<name>A0ABQ7T230_PHRPL</name>
<gene>
    <name evidence="2" type="ORF">JD844_006503</name>
</gene>
<protein>
    <recommendedName>
        <fullName evidence="1">Partial AB-hydrolase lipase domain-containing protein</fullName>
    </recommendedName>
</protein>
<dbReference type="Pfam" id="PF04083">
    <property type="entry name" value="Abhydro_lipase"/>
    <property type="match status" value="1"/>
</dbReference>
<feature type="domain" description="Partial AB-hydrolase lipase" evidence="1">
    <location>
        <begin position="1"/>
        <end position="61"/>
    </location>
</feature>
<dbReference type="EMBL" id="JAIPUX010001880">
    <property type="protein sequence ID" value="KAH0623586.1"/>
    <property type="molecule type" value="Genomic_DNA"/>
</dbReference>
<evidence type="ECO:0000313" key="2">
    <source>
        <dbReference type="EMBL" id="KAH0623586.1"/>
    </source>
</evidence>
<reference evidence="2 3" key="1">
    <citation type="journal article" date="2022" name="Gigascience">
        <title>A chromosome-level genome assembly and annotation of the desert horned lizard, Phrynosoma platyrhinos, provides insight into chromosomal rearrangements among reptiles.</title>
        <authorList>
            <person name="Koochekian N."/>
            <person name="Ascanio A."/>
            <person name="Farleigh K."/>
            <person name="Card D.C."/>
            <person name="Schield D.R."/>
            <person name="Castoe T.A."/>
            <person name="Jezkova T."/>
        </authorList>
    </citation>
    <scope>NUCLEOTIDE SEQUENCE [LARGE SCALE GENOMIC DNA]</scope>
    <source>
        <strain evidence="2">NK-2021</strain>
    </source>
</reference>
<dbReference type="Gene3D" id="3.40.50.1820">
    <property type="entry name" value="alpha/beta hydrolase"/>
    <property type="match status" value="2"/>
</dbReference>
<dbReference type="SUPFAM" id="SSF53474">
    <property type="entry name" value="alpha/beta-Hydrolases"/>
    <property type="match status" value="1"/>
</dbReference>
<dbReference type="InterPro" id="IPR029058">
    <property type="entry name" value="AB_hydrolase_fold"/>
</dbReference>
<proteinExistence type="predicted"/>
<sequence>SEIIQYHGYPSEEYHIETEDGYILTVFRMPHGRYNGADKDSRPAVFLQHSLLGDAFHWISNQPNSSLGFILADVGYDVWIGNRRGSIYSSNHKTLNPSEKKFWDFSFHEMGYYDIPAVIDFILNKTGHKQLYYIGHSEGSTTGFIALCAWPKLAEKIKVFFALAPTTTITFATTPMLKLGAAYETVFHSRMDVYAAHCPSGTSGKNFIHWIQINRAKLFQAYDYGSAEKNMEKYNQTAPPTYKIEDIKIPIAIWTGGHDLFLDPRDAAMLVSRISNLVYEKHIAEWQHFDFIWGLDAPERMYMDIIKIMKKYL</sequence>
<accession>A0ABQ7T230</accession>